<dbReference type="AlphaFoldDB" id="A0AAW2CGQ4"/>
<keyword evidence="3" id="KW-1185">Reference proteome</keyword>
<accession>A0AAW2CGQ4</accession>
<dbReference type="PANTHER" id="PTHR35218:SF9">
    <property type="entry name" value="ENDONUCLEASE_EXONUCLEASE_PHOSPHATASE DOMAIN-CONTAINING PROTEIN"/>
    <property type="match status" value="1"/>
</dbReference>
<dbReference type="InterPro" id="IPR036691">
    <property type="entry name" value="Endo/exonu/phosph_ase_sf"/>
</dbReference>
<dbReference type="SUPFAM" id="SSF56219">
    <property type="entry name" value="DNase I-like"/>
    <property type="match status" value="1"/>
</dbReference>
<dbReference type="Proteomes" id="UP001459277">
    <property type="component" value="Unassembled WGS sequence"/>
</dbReference>
<evidence type="ECO:0000313" key="3">
    <source>
        <dbReference type="Proteomes" id="UP001459277"/>
    </source>
</evidence>
<dbReference type="Gene3D" id="3.60.10.10">
    <property type="entry name" value="Endonuclease/exonuclease/phosphatase"/>
    <property type="match status" value="1"/>
</dbReference>
<evidence type="ECO:0000259" key="1">
    <source>
        <dbReference type="Pfam" id="PF03372"/>
    </source>
</evidence>
<organism evidence="2 3">
    <name type="scientific">Lithocarpus litseifolius</name>
    <dbReference type="NCBI Taxonomy" id="425828"/>
    <lineage>
        <taxon>Eukaryota</taxon>
        <taxon>Viridiplantae</taxon>
        <taxon>Streptophyta</taxon>
        <taxon>Embryophyta</taxon>
        <taxon>Tracheophyta</taxon>
        <taxon>Spermatophyta</taxon>
        <taxon>Magnoliopsida</taxon>
        <taxon>eudicotyledons</taxon>
        <taxon>Gunneridae</taxon>
        <taxon>Pentapetalae</taxon>
        <taxon>rosids</taxon>
        <taxon>fabids</taxon>
        <taxon>Fagales</taxon>
        <taxon>Fagaceae</taxon>
        <taxon>Lithocarpus</taxon>
    </lineage>
</organism>
<dbReference type="GO" id="GO:0003824">
    <property type="term" value="F:catalytic activity"/>
    <property type="evidence" value="ECO:0007669"/>
    <property type="project" value="InterPro"/>
</dbReference>
<dbReference type="Pfam" id="PF03372">
    <property type="entry name" value="Exo_endo_phos"/>
    <property type="match status" value="1"/>
</dbReference>
<comment type="caution">
    <text evidence="2">The sequence shown here is derived from an EMBL/GenBank/DDBJ whole genome shotgun (WGS) entry which is preliminary data.</text>
</comment>
<protein>
    <recommendedName>
        <fullName evidence="1">Endonuclease/exonuclease/phosphatase domain-containing protein</fullName>
    </recommendedName>
</protein>
<dbReference type="EMBL" id="JAZDWU010000007">
    <property type="protein sequence ID" value="KAK9997381.1"/>
    <property type="molecule type" value="Genomic_DNA"/>
</dbReference>
<dbReference type="PANTHER" id="PTHR35218">
    <property type="entry name" value="RNASE H DOMAIN-CONTAINING PROTEIN"/>
    <property type="match status" value="1"/>
</dbReference>
<gene>
    <name evidence="2" type="ORF">SO802_022067</name>
</gene>
<name>A0AAW2CGQ4_9ROSI</name>
<sequence length="96" mass="11140">MVRAKDPSVVFLAETWADEARLKQVQRKIQFENIFSTPRPNRGGGLVMFWRSSIDVSVVGSSMNYIDAIINRNKEGEWRFTGFYGEPKTHKRSESW</sequence>
<proteinExistence type="predicted"/>
<evidence type="ECO:0000313" key="2">
    <source>
        <dbReference type="EMBL" id="KAK9997381.1"/>
    </source>
</evidence>
<feature type="domain" description="Endonuclease/exonuclease/phosphatase" evidence="1">
    <location>
        <begin position="2"/>
        <end position="85"/>
    </location>
</feature>
<reference evidence="2 3" key="1">
    <citation type="submission" date="2024-01" db="EMBL/GenBank/DDBJ databases">
        <title>A telomere-to-telomere, gap-free genome of sweet tea (Lithocarpus litseifolius).</title>
        <authorList>
            <person name="Zhou J."/>
        </authorList>
    </citation>
    <scope>NUCLEOTIDE SEQUENCE [LARGE SCALE GENOMIC DNA]</scope>
    <source>
        <strain evidence="2">Zhou-2022a</strain>
        <tissue evidence="2">Leaf</tissue>
    </source>
</reference>
<dbReference type="InterPro" id="IPR005135">
    <property type="entry name" value="Endo/exonuclease/phosphatase"/>
</dbReference>